<sequence>MTKIDSKLIYNLLISNNILEYLNISEKKEFSSCCKFIYEKCTGIRLKNLKFCGLEFQAYVDNTQKGKNWGHESYKLKVEYFETIINKRKNILTSLVYGGSDYLLIEHFSLKFVNLNSLLLDYITIPKNILKNIIKNLVNLRSLLLWGISVAYSKNDFQVSDFKFSKYLRELRWDTCKQLELDSTDYLKILKYRSIRRSARESILDISLNLINSLNYLDWQPMGSDDNQIFNEIITNNPGLTTLSSTLNCFNSASFKYISTNSNLTKLIISNCGDFLSLNSIHLCKLPNIKILEFQEILGEISDSLDLLIENCPNLEELKLPYFYECDQYIINYINNLTKLKVLTININDYTLSFLDSVLLQSNLEKLEIDSISPIKFNFNNFANMKNLKHINNMHMHIKSNSKYQIPEYEELNDWRMISYPTSTQYWKIK</sequence>
<evidence type="ECO:0000313" key="2">
    <source>
        <dbReference type="Proteomes" id="UP000070444"/>
    </source>
</evidence>
<dbReference type="Gene3D" id="3.80.10.10">
    <property type="entry name" value="Ribonuclease Inhibitor"/>
    <property type="match status" value="1"/>
</dbReference>
<dbReference type="Proteomes" id="UP000070444">
    <property type="component" value="Unassembled WGS sequence"/>
</dbReference>
<protein>
    <recommendedName>
        <fullName evidence="3">RNI-like protein</fullName>
    </recommendedName>
</protein>
<evidence type="ECO:0000313" key="1">
    <source>
        <dbReference type="EMBL" id="KXN70952.1"/>
    </source>
</evidence>
<dbReference type="EMBL" id="KQ964488">
    <property type="protein sequence ID" value="KXN70952.1"/>
    <property type="molecule type" value="Genomic_DNA"/>
</dbReference>
<gene>
    <name evidence="1" type="ORF">CONCODRAFT_17225</name>
</gene>
<proteinExistence type="predicted"/>
<accession>A0A137P7I0</accession>
<dbReference type="OrthoDB" id="1098139at2759"/>
<dbReference type="SUPFAM" id="SSF52047">
    <property type="entry name" value="RNI-like"/>
    <property type="match status" value="1"/>
</dbReference>
<dbReference type="InterPro" id="IPR032675">
    <property type="entry name" value="LRR_dom_sf"/>
</dbReference>
<reference evidence="1 2" key="1">
    <citation type="journal article" date="2015" name="Genome Biol. Evol.">
        <title>Phylogenomic analyses indicate that early fungi evolved digesting cell walls of algal ancestors of land plants.</title>
        <authorList>
            <person name="Chang Y."/>
            <person name="Wang S."/>
            <person name="Sekimoto S."/>
            <person name="Aerts A.L."/>
            <person name="Choi C."/>
            <person name="Clum A."/>
            <person name="LaButti K.M."/>
            <person name="Lindquist E.A."/>
            <person name="Yee Ngan C."/>
            <person name="Ohm R.A."/>
            <person name="Salamov A.A."/>
            <person name="Grigoriev I.V."/>
            <person name="Spatafora J.W."/>
            <person name="Berbee M.L."/>
        </authorList>
    </citation>
    <scope>NUCLEOTIDE SEQUENCE [LARGE SCALE GENOMIC DNA]</scope>
    <source>
        <strain evidence="1 2">NRRL 28638</strain>
    </source>
</reference>
<keyword evidence="2" id="KW-1185">Reference proteome</keyword>
<dbReference type="AlphaFoldDB" id="A0A137P7I0"/>
<evidence type="ECO:0008006" key="3">
    <source>
        <dbReference type="Google" id="ProtNLM"/>
    </source>
</evidence>
<organism evidence="1 2">
    <name type="scientific">Conidiobolus coronatus (strain ATCC 28846 / CBS 209.66 / NRRL 28638)</name>
    <name type="common">Delacroixia coronata</name>
    <dbReference type="NCBI Taxonomy" id="796925"/>
    <lineage>
        <taxon>Eukaryota</taxon>
        <taxon>Fungi</taxon>
        <taxon>Fungi incertae sedis</taxon>
        <taxon>Zoopagomycota</taxon>
        <taxon>Entomophthoromycotina</taxon>
        <taxon>Entomophthoromycetes</taxon>
        <taxon>Entomophthorales</taxon>
        <taxon>Ancylistaceae</taxon>
        <taxon>Conidiobolus</taxon>
    </lineage>
</organism>
<name>A0A137P7I0_CONC2</name>